<accession>A0ACA9KN46</accession>
<proteinExistence type="predicted"/>
<evidence type="ECO:0000313" key="1">
    <source>
        <dbReference type="EMBL" id="CAG8480118.1"/>
    </source>
</evidence>
<organism evidence="1 2">
    <name type="scientific">Scutellospora calospora</name>
    <dbReference type="NCBI Taxonomy" id="85575"/>
    <lineage>
        <taxon>Eukaryota</taxon>
        <taxon>Fungi</taxon>
        <taxon>Fungi incertae sedis</taxon>
        <taxon>Mucoromycota</taxon>
        <taxon>Glomeromycotina</taxon>
        <taxon>Glomeromycetes</taxon>
        <taxon>Diversisporales</taxon>
        <taxon>Gigasporaceae</taxon>
        <taxon>Scutellospora</taxon>
    </lineage>
</organism>
<comment type="caution">
    <text evidence="1">The sequence shown here is derived from an EMBL/GenBank/DDBJ whole genome shotgun (WGS) entry which is preliminary data.</text>
</comment>
<evidence type="ECO:0000313" key="2">
    <source>
        <dbReference type="Proteomes" id="UP000789860"/>
    </source>
</evidence>
<name>A0ACA9KN46_9GLOM</name>
<dbReference type="EMBL" id="CAJVPM010002110">
    <property type="protein sequence ID" value="CAG8480118.1"/>
    <property type="molecule type" value="Genomic_DNA"/>
</dbReference>
<sequence>MPYDSDNRLQDPILTHSRNQNVNKTLYNDLDNSDISSDLNSNNESDYFDEFEIAQDMESLNNFNNIENIQENESSDIEMHSNTLMQQNKDSTTANTSLNK</sequence>
<dbReference type="Proteomes" id="UP000789860">
    <property type="component" value="Unassembled WGS sequence"/>
</dbReference>
<keyword evidence="2" id="KW-1185">Reference proteome</keyword>
<reference evidence="1" key="1">
    <citation type="submission" date="2021-06" db="EMBL/GenBank/DDBJ databases">
        <authorList>
            <person name="Kallberg Y."/>
            <person name="Tangrot J."/>
            <person name="Rosling A."/>
        </authorList>
    </citation>
    <scope>NUCLEOTIDE SEQUENCE</scope>
    <source>
        <strain evidence="1">AU212A</strain>
    </source>
</reference>
<protein>
    <submittedName>
        <fullName evidence="1">7131_t:CDS:1</fullName>
    </submittedName>
</protein>
<gene>
    <name evidence="1" type="ORF">SCALOS_LOCUS2383</name>
</gene>